<dbReference type="Pfam" id="PF05258">
    <property type="entry name" value="DciA"/>
    <property type="match status" value="1"/>
</dbReference>
<organism evidence="1 2">
    <name type="scientific">Vibrio proteolyticus NBRC 13287</name>
    <dbReference type="NCBI Taxonomy" id="1219065"/>
    <lineage>
        <taxon>Bacteria</taxon>
        <taxon>Pseudomonadati</taxon>
        <taxon>Pseudomonadota</taxon>
        <taxon>Gammaproteobacteria</taxon>
        <taxon>Vibrionales</taxon>
        <taxon>Vibrionaceae</taxon>
        <taxon>Vibrio</taxon>
    </lineage>
</organism>
<dbReference type="AlphaFoldDB" id="U3A6P6"/>
<evidence type="ECO:0000313" key="2">
    <source>
        <dbReference type="Proteomes" id="UP000016570"/>
    </source>
</evidence>
<accession>U3A6P6</accession>
<name>U3A6P6_VIBPR</name>
<evidence type="ECO:0000313" key="1">
    <source>
        <dbReference type="EMBL" id="GAD69007.1"/>
    </source>
</evidence>
<protein>
    <recommendedName>
        <fullName evidence="3">DUF721 domain-containing protein</fullName>
    </recommendedName>
</protein>
<dbReference type="eggNOG" id="COG4701">
    <property type="taxonomic scope" value="Bacteria"/>
</dbReference>
<sequence length="152" mass="17146">MMRDHRPTSTDTILAKSKMSQLQAHAEEILAINRILQSLLPANAADHCRVANLKDSVLVLEVASAAIKMKLDRDRLHLLNQLRHQGYARLISIEIRINPDLYRVRSVAEEKQSAPPRPPISDCAAAYLRTIAQNAPDKIKQRLENIAKLSRK</sequence>
<comment type="caution">
    <text evidence="1">The sequence shown here is derived from an EMBL/GenBank/DDBJ whole genome shotgun (WGS) entry which is preliminary data.</text>
</comment>
<dbReference type="Proteomes" id="UP000016570">
    <property type="component" value="Unassembled WGS sequence"/>
</dbReference>
<dbReference type="EMBL" id="BATJ01000021">
    <property type="protein sequence ID" value="GAD69007.1"/>
    <property type="molecule type" value="Genomic_DNA"/>
</dbReference>
<dbReference type="STRING" id="1219065.VPR01S_21_00920"/>
<dbReference type="InterPro" id="IPR007922">
    <property type="entry name" value="DciA-like"/>
</dbReference>
<evidence type="ECO:0008006" key="3">
    <source>
        <dbReference type="Google" id="ProtNLM"/>
    </source>
</evidence>
<keyword evidence="2" id="KW-1185">Reference proteome</keyword>
<proteinExistence type="predicted"/>
<gene>
    <name evidence="1" type="ORF">VPR01S_21_00920</name>
</gene>
<reference evidence="1 2" key="1">
    <citation type="submission" date="2013-09" db="EMBL/GenBank/DDBJ databases">
        <title>Whole genome shotgun sequence of Vibrio proteolyticus NBRC 13287.</title>
        <authorList>
            <person name="Isaki S."/>
            <person name="Hosoyama A."/>
            <person name="Numata M."/>
            <person name="Hashimoto M."/>
            <person name="Hosoyama Y."/>
            <person name="Tsuchikane K."/>
            <person name="Noguchi M."/>
            <person name="Hirakata S."/>
            <person name="Ichikawa N."/>
            <person name="Ohji S."/>
            <person name="Yamazoe A."/>
            <person name="Fujita N."/>
        </authorList>
    </citation>
    <scope>NUCLEOTIDE SEQUENCE [LARGE SCALE GENOMIC DNA]</scope>
    <source>
        <strain evidence="1 2">NBRC 13287</strain>
    </source>
</reference>